<reference evidence="1 2" key="1">
    <citation type="submission" date="2019-05" db="EMBL/GenBank/DDBJ databases">
        <title>Another draft genome of Portunus trituberculatus and its Hox gene families provides insights of decapod evolution.</title>
        <authorList>
            <person name="Jeong J.-H."/>
            <person name="Song I."/>
            <person name="Kim S."/>
            <person name="Choi T."/>
            <person name="Kim D."/>
            <person name="Ryu S."/>
            <person name="Kim W."/>
        </authorList>
    </citation>
    <scope>NUCLEOTIDE SEQUENCE [LARGE SCALE GENOMIC DNA]</scope>
    <source>
        <tissue evidence="1">Muscle</tissue>
    </source>
</reference>
<organism evidence="1 2">
    <name type="scientific">Portunus trituberculatus</name>
    <name type="common">Swimming crab</name>
    <name type="synonym">Neptunus trituberculatus</name>
    <dbReference type="NCBI Taxonomy" id="210409"/>
    <lineage>
        <taxon>Eukaryota</taxon>
        <taxon>Metazoa</taxon>
        <taxon>Ecdysozoa</taxon>
        <taxon>Arthropoda</taxon>
        <taxon>Crustacea</taxon>
        <taxon>Multicrustacea</taxon>
        <taxon>Malacostraca</taxon>
        <taxon>Eumalacostraca</taxon>
        <taxon>Eucarida</taxon>
        <taxon>Decapoda</taxon>
        <taxon>Pleocyemata</taxon>
        <taxon>Brachyura</taxon>
        <taxon>Eubrachyura</taxon>
        <taxon>Portunoidea</taxon>
        <taxon>Portunidae</taxon>
        <taxon>Portuninae</taxon>
        <taxon>Portunus</taxon>
    </lineage>
</organism>
<dbReference type="Proteomes" id="UP000324222">
    <property type="component" value="Unassembled WGS sequence"/>
</dbReference>
<protein>
    <submittedName>
        <fullName evidence="1">Uncharacterized protein</fullName>
    </submittedName>
</protein>
<comment type="caution">
    <text evidence="1">The sequence shown here is derived from an EMBL/GenBank/DDBJ whole genome shotgun (WGS) entry which is preliminary data.</text>
</comment>
<dbReference type="AlphaFoldDB" id="A0A5B7HXK5"/>
<name>A0A5B7HXK5_PORTR</name>
<proteinExistence type="predicted"/>
<sequence length="43" mass="5230">MFRWGAWRTPDKLCSAWRDTQTRLHQHLQRSTRLVGPNKQHKT</sequence>
<evidence type="ECO:0000313" key="2">
    <source>
        <dbReference type="Proteomes" id="UP000324222"/>
    </source>
</evidence>
<evidence type="ECO:0000313" key="1">
    <source>
        <dbReference type="EMBL" id="MPC74466.1"/>
    </source>
</evidence>
<dbReference type="EMBL" id="VSRR010038975">
    <property type="protein sequence ID" value="MPC74466.1"/>
    <property type="molecule type" value="Genomic_DNA"/>
</dbReference>
<accession>A0A5B7HXK5</accession>
<keyword evidence="2" id="KW-1185">Reference proteome</keyword>
<gene>
    <name evidence="1" type="ORF">E2C01_068825</name>
</gene>